<reference evidence="1 2" key="1">
    <citation type="journal article" date="2019" name="Emerg. Microbes Infect.">
        <title>Comprehensive subspecies identification of 175 nontuberculous mycobacteria species based on 7547 genomic profiles.</title>
        <authorList>
            <person name="Matsumoto Y."/>
            <person name="Kinjo T."/>
            <person name="Motooka D."/>
            <person name="Nabeya D."/>
            <person name="Jung N."/>
            <person name="Uechi K."/>
            <person name="Horii T."/>
            <person name="Iida T."/>
            <person name="Fujita J."/>
            <person name="Nakamura S."/>
        </authorList>
    </citation>
    <scope>NUCLEOTIDE SEQUENCE [LARGE SCALE GENOMIC DNA]</scope>
    <source>
        <strain evidence="1 2">JCM 6396</strain>
    </source>
</reference>
<proteinExistence type="predicted"/>
<evidence type="ECO:0000313" key="1">
    <source>
        <dbReference type="EMBL" id="BBX16957.1"/>
    </source>
</evidence>
<protein>
    <submittedName>
        <fullName evidence="1">Uncharacterized protein</fullName>
    </submittedName>
</protein>
<dbReference type="EMBL" id="AP022563">
    <property type="protein sequence ID" value="BBX16957.1"/>
    <property type="molecule type" value="Genomic_DNA"/>
</dbReference>
<dbReference type="RefSeq" id="WP_163722111.1">
    <property type="nucleotide sequence ID" value="NZ_AP022563.1"/>
</dbReference>
<accession>A0A7I7JYH0</accession>
<name>A0A7I7JYH0_9MYCO</name>
<dbReference type="KEGG" id="mdu:MDUV_18170"/>
<evidence type="ECO:0000313" key="2">
    <source>
        <dbReference type="Proteomes" id="UP000467006"/>
    </source>
</evidence>
<gene>
    <name evidence="1" type="ORF">MDUV_18170</name>
</gene>
<dbReference type="Proteomes" id="UP000467006">
    <property type="component" value="Chromosome"/>
</dbReference>
<dbReference type="AlphaFoldDB" id="A0A7I7JYH0"/>
<sequence>MTVDPEGQADETARRTVRVPIRRGDSVFSFDEHVEVDVDNAALWDARLWHDRPPR</sequence>
<keyword evidence="2" id="KW-1185">Reference proteome</keyword>
<organism evidence="1 2">
    <name type="scientific">Mycolicibacterium duvalii</name>
    <dbReference type="NCBI Taxonomy" id="39688"/>
    <lineage>
        <taxon>Bacteria</taxon>
        <taxon>Bacillati</taxon>
        <taxon>Actinomycetota</taxon>
        <taxon>Actinomycetes</taxon>
        <taxon>Mycobacteriales</taxon>
        <taxon>Mycobacteriaceae</taxon>
        <taxon>Mycolicibacterium</taxon>
    </lineage>
</organism>